<comment type="caution">
    <text evidence="2">The sequence shown here is derived from an EMBL/GenBank/DDBJ whole genome shotgun (WGS) entry which is preliminary data.</text>
</comment>
<keyword evidence="1" id="KW-0812">Transmembrane</keyword>
<keyword evidence="1" id="KW-0472">Membrane</keyword>
<reference evidence="2" key="1">
    <citation type="submission" date="2019-03" db="EMBL/GenBank/DDBJ databases">
        <title>Single cell metagenomics reveals metabolic interactions within the superorganism composed of flagellate Streblomastix strix and complex community of Bacteroidetes bacteria on its surface.</title>
        <authorList>
            <person name="Treitli S.C."/>
            <person name="Kolisko M."/>
            <person name="Husnik F."/>
            <person name="Keeling P."/>
            <person name="Hampl V."/>
        </authorList>
    </citation>
    <scope>NUCLEOTIDE SEQUENCE</scope>
    <source>
        <strain evidence="2">STM</strain>
    </source>
</reference>
<organism evidence="2">
    <name type="scientific">termite gut metagenome</name>
    <dbReference type="NCBI Taxonomy" id="433724"/>
    <lineage>
        <taxon>unclassified sequences</taxon>
        <taxon>metagenomes</taxon>
        <taxon>organismal metagenomes</taxon>
    </lineage>
</organism>
<dbReference type="EMBL" id="SNRY01001097">
    <property type="protein sequence ID" value="KAA6333569.1"/>
    <property type="molecule type" value="Genomic_DNA"/>
</dbReference>
<gene>
    <name evidence="2" type="ORF">EZS27_018026</name>
</gene>
<protein>
    <submittedName>
        <fullName evidence="2">Uncharacterized protein</fullName>
    </submittedName>
</protein>
<accession>A0A5J4RIY3</accession>
<evidence type="ECO:0000256" key="1">
    <source>
        <dbReference type="SAM" id="Phobius"/>
    </source>
</evidence>
<name>A0A5J4RIY3_9ZZZZ</name>
<proteinExistence type="predicted"/>
<sequence length="70" mass="7548">MTHNPHLPTLVLSHITPLLLSTLFLNLLGSLKPPKTRKDGGGGIKKTSWKSIPCFCVIIKLRSGLKSATA</sequence>
<feature type="transmembrane region" description="Helical" evidence="1">
    <location>
        <begin position="6"/>
        <end position="28"/>
    </location>
</feature>
<dbReference type="AlphaFoldDB" id="A0A5J4RIY3"/>
<evidence type="ECO:0000313" key="2">
    <source>
        <dbReference type="EMBL" id="KAA6333569.1"/>
    </source>
</evidence>
<keyword evidence="1" id="KW-1133">Transmembrane helix</keyword>